<organism evidence="7 8">
    <name type="scientific">Lysobacter auxotrophicus</name>
    <dbReference type="NCBI Taxonomy" id="2992573"/>
    <lineage>
        <taxon>Bacteria</taxon>
        <taxon>Pseudomonadati</taxon>
        <taxon>Pseudomonadota</taxon>
        <taxon>Gammaproteobacteria</taxon>
        <taxon>Lysobacterales</taxon>
        <taxon>Lysobacteraceae</taxon>
        <taxon>Lysobacter</taxon>
    </lineage>
</organism>
<dbReference type="InterPro" id="IPR002130">
    <property type="entry name" value="Cyclophilin-type_PPIase_dom"/>
</dbReference>
<evidence type="ECO:0000313" key="8">
    <source>
        <dbReference type="Proteomes" id="UP001317822"/>
    </source>
</evidence>
<feature type="region of interest" description="Disordered" evidence="4">
    <location>
        <begin position="319"/>
        <end position="349"/>
    </location>
</feature>
<keyword evidence="2" id="KW-0697">Rotamase</keyword>
<feature type="signal peptide" evidence="5">
    <location>
        <begin position="1"/>
        <end position="43"/>
    </location>
</feature>
<dbReference type="EMBL" id="AP027041">
    <property type="protein sequence ID" value="BDU17391.1"/>
    <property type="molecule type" value="Genomic_DNA"/>
</dbReference>
<dbReference type="Proteomes" id="UP001317822">
    <property type="component" value="Chromosome"/>
</dbReference>
<dbReference type="PROSITE" id="PS50072">
    <property type="entry name" value="CSA_PPIASE_2"/>
    <property type="match status" value="1"/>
</dbReference>
<name>A0ABM8DFP7_9GAMM</name>
<evidence type="ECO:0000256" key="2">
    <source>
        <dbReference type="ARBA" id="ARBA00023110"/>
    </source>
</evidence>
<evidence type="ECO:0000256" key="3">
    <source>
        <dbReference type="ARBA" id="ARBA00023235"/>
    </source>
</evidence>
<feature type="region of interest" description="Disordered" evidence="4">
    <location>
        <begin position="1"/>
        <end position="20"/>
    </location>
</feature>
<keyword evidence="8" id="KW-1185">Reference proteome</keyword>
<dbReference type="InterPro" id="IPR029000">
    <property type="entry name" value="Cyclophilin-like_dom_sf"/>
</dbReference>
<dbReference type="PANTHER" id="PTHR43246">
    <property type="entry name" value="PEPTIDYL-PROLYL CIS-TRANS ISOMERASE CYP38, CHLOROPLASTIC"/>
    <property type="match status" value="1"/>
</dbReference>
<dbReference type="SUPFAM" id="SSF50891">
    <property type="entry name" value="Cyclophilin-like"/>
    <property type="match status" value="1"/>
</dbReference>
<feature type="chain" id="PRO_5047239555" description="peptidylprolyl isomerase" evidence="5">
    <location>
        <begin position="44"/>
        <end position="349"/>
    </location>
</feature>
<evidence type="ECO:0000313" key="7">
    <source>
        <dbReference type="EMBL" id="BDU17391.1"/>
    </source>
</evidence>
<keyword evidence="3 7" id="KW-0413">Isomerase</keyword>
<evidence type="ECO:0000256" key="1">
    <source>
        <dbReference type="ARBA" id="ARBA00013194"/>
    </source>
</evidence>
<feature type="region of interest" description="Disordered" evidence="4">
    <location>
        <begin position="43"/>
        <end position="64"/>
    </location>
</feature>
<evidence type="ECO:0000259" key="6">
    <source>
        <dbReference type="PROSITE" id="PS50072"/>
    </source>
</evidence>
<evidence type="ECO:0000256" key="4">
    <source>
        <dbReference type="SAM" id="MobiDB-lite"/>
    </source>
</evidence>
<feature type="compositionally biased region" description="Basic residues" evidence="4">
    <location>
        <begin position="336"/>
        <end position="349"/>
    </location>
</feature>
<dbReference type="EC" id="5.2.1.8" evidence="1"/>
<protein>
    <recommendedName>
        <fullName evidence="1">peptidylprolyl isomerase</fullName>
        <ecNumber evidence="1">5.2.1.8</ecNumber>
    </recommendedName>
</protein>
<feature type="domain" description="PPIase cyclophilin-type" evidence="6">
    <location>
        <begin position="82"/>
        <end position="269"/>
    </location>
</feature>
<reference evidence="7 8" key="1">
    <citation type="journal article" date="2023" name="Int. J. Syst. Evol. Microbiol.">
        <title>Physiological and genomic analyses of cobalamin (vitamin B12)-auxotrophy of Lysobacter auxotrophicus sp. nov., a methionine-auxotrophic chitinolytic bacterium isolated from chitin-treated soil.</title>
        <authorList>
            <person name="Saito A."/>
            <person name="Dohra H."/>
            <person name="Hamada M."/>
            <person name="Moriuchi R."/>
            <person name="Kotsuchibashi Y."/>
            <person name="Mori K."/>
        </authorList>
    </citation>
    <scope>NUCLEOTIDE SEQUENCE [LARGE SCALE GENOMIC DNA]</scope>
    <source>
        <strain evidence="7 8">5-21a</strain>
    </source>
</reference>
<dbReference type="GO" id="GO:0016853">
    <property type="term" value="F:isomerase activity"/>
    <property type="evidence" value="ECO:0007669"/>
    <property type="project" value="UniProtKB-KW"/>
</dbReference>
<keyword evidence="5" id="KW-0732">Signal</keyword>
<evidence type="ECO:0000256" key="5">
    <source>
        <dbReference type="SAM" id="SignalP"/>
    </source>
</evidence>
<sequence>MRKVHPSTPWASKPSTSKPGARRWRNVLLCALLAALPLAPASAEDAVPGKPRSMQEILDASQPSDWRTPDNKNLLYLDLDSGRMLIELAPSFAPAHVANIRALAKNGYWNGMSINRSQDNFVVQWGDPAQDEKDRKPLGRGAKAKLPAEFARKTKGLAFDRLPDLDGWAPEVGFSNGFPAGRDAEADAAWMAHCYGTVGAGRDMAADSSNGTELYVVIGQSPRQLDRNITVVGRVLQGMELLSVLPRGTGPLGFYEQPSQRTPIRAIRLASEVPKKERVGIEVLRTDTPLFAELVEARRNRRDEWYKHMAGHIDLCNVPLPTRAPPPKPVVEKTKPKPRAKKPRQARAK</sequence>
<dbReference type="InterPro" id="IPR044665">
    <property type="entry name" value="E_coli_cyclophilin_A-like"/>
</dbReference>
<dbReference type="Pfam" id="PF00160">
    <property type="entry name" value="Pro_isomerase"/>
    <property type="match status" value="1"/>
</dbReference>
<dbReference type="Gene3D" id="2.40.100.10">
    <property type="entry name" value="Cyclophilin-like"/>
    <property type="match status" value="1"/>
</dbReference>
<gene>
    <name evidence="7" type="ORF">LA521A_25920</name>
</gene>
<feature type="compositionally biased region" description="Polar residues" evidence="4">
    <location>
        <begin position="9"/>
        <end position="18"/>
    </location>
</feature>
<accession>A0ABM8DFP7</accession>
<proteinExistence type="predicted"/>